<keyword evidence="1" id="KW-0812">Transmembrane</keyword>
<evidence type="ECO:0000256" key="1">
    <source>
        <dbReference type="SAM" id="Phobius"/>
    </source>
</evidence>
<keyword evidence="1" id="KW-0472">Membrane</keyword>
<evidence type="ECO:0000313" key="3">
    <source>
        <dbReference type="Proteomes" id="UP001558613"/>
    </source>
</evidence>
<organism evidence="2 3">
    <name type="scientific">Cirrhinus molitorella</name>
    <name type="common">mud carp</name>
    <dbReference type="NCBI Taxonomy" id="172907"/>
    <lineage>
        <taxon>Eukaryota</taxon>
        <taxon>Metazoa</taxon>
        <taxon>Chordata</taxon>
        <taxon>Craniata</taxon>
        <taxon>Vertebrata</taxon>
        <taxon>Euteleostomi</taxon>
        <taxon>Actinopterygii</taxon>
        <taxon>Neopterygii</taxon>
        <taxon>Teleostei</taxon>
        <taxon>Ostariophysi</taxon>
        <taxon>Cypriniformes</taxon>
        <taxon>Cyprinidae</taxon>
        <taxon>Labeoninae</taxon>
        <taxon>Labeonini</taxon>
        <taxon>Cirrhinus</taxon>
    </lineage>
</organism>
<keyword evidence="3" id="KW-1185">Reference proteome</keyword>
<proteinExistence type="predicted"/>
<sequence length="96" mass="10243">MFNVTVYGISDGEKDAMKGTLLEEESDPGLSTAAVAGICVAVLLIVAAAAGGVIYSRWNCQAGQNGTGIRMQHKYQVTDIDEMTYNGNVEIREKSV</sequence>
<comment type="caution">
    <text evidence="2">The sequence shown here is derived from an EMBL/GenBank/DDBJ whole genome shotgun (WGS) entry which is preliminary data.</text>
</comment>
<dbReference type="EMBL" id="JAYMGO010000022">
    <property type="protein sequence ID" value="KAL1251769.1"/>
    <property type="molecule type" value="Genomic_DNA"/>
</dbReference>
<keyword evidence="1" id="KW-1133">Transmembrane helix</keyword>
<feature type="transmembrane region" description="Helical" evidence="1">
    <location>
        <begin position="33"/>
        <end position="55"/>
    </location>
</feature>
<protein>
    <submittedName>
        <fullName evidence="2">Uncharacterized protein</fullName>
    </submittedName>
</protein>
<accession>A0ABR3LJ53</accession>
<reference evidence="2 3" key="1">
    <citation type="submission" date="2023-09" db="EMBL/GenBank/DDBJ databases">
        <authorList>
            <person name="Wang M."/>
        </authorList>
    </citation>
    <scope>NUCLEOTIDE SEQUENCE [LARGE SCALE GENOMIC DNA]</scope>
    <source>
        <strain evidence="2">GT-2023</strain>
        <tissue evidence="2">Liver</tissue>
    </source>
</reference>
<name>A0ABR3LJ53_9TELE</name>
<dbReference type="Proteomes" id="UP001558613">
    <property type="component" value="Unassembled WGS sequence"/>
</dbReference>
<evidence type="ECO:0000313" key="2">
    <source>
        <dbReference type="EMBL" id="KAL1251769.1"/>
    </source>
</evidence>
<gene>
    <name evidence="2" type="ORF">QQF64_019565</name>
</gene>